<feature type="chain" id="PRO_5017962661" description="Alpha-2-macroglobulin domain-containing protein" evidence="5">
    <location>
        <begin position="21"/>
        <end position="1540"/>
    </location>
</feature>
<dbReference type="OrthoDB" id="679547at2"/>
<evidence type="ECO:0000256" key="3">
    <source>
        <dbReference type="ARBA" id="ARBA00022966"/>
    </source>
</evidence>
<gene>
    <name evidence="7" type="ORF">EAX61_09560</name>
</gene>
<reference evidence="7 8" key="1">
    <citation type="submission" date="2018-10" db="EMBL/GenBank/DDBJ databases">
        <title>Dokdonia luteus sp. nov., isolated from sea water.</title>
        <authorList>
            <person name="Zhou L.Y."/>
            <person name="Du Z.J."/>
        </authorList>
    </citation>
    <scope>NUCLEOTIDE SEQUENCE [LARGE SCALE GENOMIC DNA]</scope>
    <source>
        <strain evidence="7 8">SH27</strain>
    </source>
</reference>
<evidence type="ECO:0000256" key="2">
    <source>
        <dbReference type="ARBA" id="ARBA00022729"/>
    </source>
</evidence>
<feature type="signal peptide" evidence="5">
    <location>
        <begin position="1"/>
        <end position="20"/>
    </location>
</feature>
<evidence type="ECO:0000256" key="4">
    <source>
        <dbReference type="PROSITE-ProRule" id="PRU01360"/>
    </source>
</evidence>
<protein>
    <recommendedName>
        <fullName evidence="6">Alpha-2-macroglobulin domain-containing protein</fullName>
    </recommendedName>
</protein>
<dbReference type="InterPro" id="IPR012910">
    <property type="entry name" value="Plug_dom"/>
</dbReference>
<dbReference type="InterPro" id="IPR001599">
    <property type="entry name" value="Macroglobln_a2"/>
</dbReference>
<keyword evidence="4" id="KW-0813">Transport</keyword>
<dbReference type="InterPro" id="IPR039426">
    <property type="entry name" value="TonB-dep_rcpt-like"/>
</dbReference>
<dbReference type="Proteomes" id="UP000281985">
    <property type="component" value="Unassembled WGS sequence"/>
</dbReference>
<dbReference type="Pfam" id="PF07678">
    <property type="entry name" value="TED_complement"/>
    <property type="match status" value="1"/>
</dbReference>
<dbReference type="PROSITE" id="PS52016">
    <property type="entry name" value="TONB_DEPENDENT_REC_3"/>
    <property type="match status" value="1"/>
</dbReference>
<comment type="subcellular location">
    <subcellularLocation>
        <location evidence="4">Cell outer membrane</location>
        <topology evidence="4">Multi-pass membrane protein</topology>
    </subcellularLocation>
</comment>
<proteinExistence type="inferred from homology"/>
<keyword evidence="4" id="KW-0472">Membrane</keyword>
<sequence>MKTILYILLLAFGISMSVSAQQELAQTKAPDRVEKTYLHTDRPFYFPGETIWFKAYITNAHHKVTTLSDVLYVELVSPEGNVVRTDDYKIGTGYSYGQFELDKNWVGGIYTIKAYTKWMKNNGEESFFSKKITIQKVVQPRLQMTFDFIKEAYGPGSNVQAKVKLEDLENNLLKNKQCNYTLSIDGKVKVTEQGTTDNDGMLYLNVSLPEGLKTTDVIINVTIPHEGNTEAISRSVPVTLDNIDLQFLPESGIMLADYKNTIVFKALNAYGKPADISGVIKNNAGRVVANFSSYHNGMGSFDLTPQAGETYTAHITVPFVSKQTYVLPEAQNNGITMHLEKISNKKATFTITASKAYDIELCGSDAQETIFSNGYSLKKGSQQVEVPIFAFAKGITKFTLQTTSGDHIAERLAFVHYDQKLDITITPDKETYGTREKVDVLITTKDQNGNNVPANLSVAVVDNKLLSFADDRQDTIESYFLMSSELQGSIYKPNFYFNPEEKKASRALDYVLLTHGWRSYMTEKPFDILEATHKPEQLYLQSGIVVNMNDKPTKAELLLFDANTDQVLPFATDENGKFIFKMEQSAYRTLIAYNNKGDKLKIKLDPSHNVQTYNDFRKRIAVEAVVEENELQEVKKIARPNAKPIVQQAQKITNASVTLNGSNTLEEVIVTAQGIKREKKALGYAVTRVEAEALDEPAQDLGRMLQGRAPGVTINNQDGASGSASQIIIRGYSSINGSNKPLFVVDGVPFTDEGNGVDGTLLDIQPDSIESVSVLKGLSATMLYGSQGRNGVIIVNTKNDAFKNNHYKKKIGGANFKNYAVQHFYNYQSRNFNSAKEFYIPKYDSKKLPKERTDFRSTIYWNPVVQTDKNGIATFGYYNSDATTSFSIIAEGVDATGQLGRKEQSYSVTKPLSIDYKMPAYLSVNDKVTLAITVKNSTTEDVSGALEIELADEFAFAKAHKTQKTTIPANGFKVIPVTVIPKQQVVDALLSVNFITDTYSDFLTRKATIISPYFPTQISISGAKSEQYVVDINNIVDSSLEADFTVYTDIVGDVMNGIESLIRKPSGCFEQTSSSTYPNIMVLKYLKESGKSNTDIEQKALGFIAEGYKRLISFETKEGGFEWFGKTPPHETLTAYGILEFTEMKEVYPEVSQKMIDRTVQWLMSRRDGEGGFYKSQRGYDSFASSPEDVANAYIVYALSTSKVDVNLDKEYQTALANALNSNDSYKLALMARASKALNKMSDYEKLMTVIKANISEYSFDKLPVKNTITRSYGNDKQTETLAFTILALLMEDNRDDALIAQAVEQLLLARRHGTFGSTQATAMSLKALIEYTKTQKQKLVQSKDTVTLVINGKNLKNTLTISDNGKVQIAGIAKYLKEGKNTIGIQFSNAENTFPYGLDLNWKSTLPTSTSDCPLELETVIGDSAIAVGDNLRMTTKVTNLKNDGLGMVTAIIGLPSGASAQPWQLKELIETNKVAFYEVFDNNIVLYWRSFEPSESKVINLDLKAEVSGDYTAPASCAYLYYGEEFKIWKKGVTASIQ</sequence>
<keyword evidence="4" id="KW-0998">Cell outer membrane</keyword>
<name>A0A3M0GBV5_9FLAO</name>
<keyword evidence="2 5" id="KW-0732">Signal</keyword>
<dbReference type="SMART" id="SM01360">
    <property type="entry name" value="A2M"/>
    <property type="match status" value="1"/>
</dbReference>
<feature type="domain" description="Alpha-2-macroglobulin" evidence="6">
    <location>
        <begin position="858"/>
        <end position="948"/>
    </location>
</feature>
<dbReference type="InterPro" id="IPR011626">
    <property type="entry name" value="Alpha-macroglobulin_TED"/>
</dbReference>
<dbReference type="SMART" id="SM01419">
    <property type="entry name" value="Thiol-ester_cl"/>
    <property type="match status" value="1"/>
</dbReference>
<dbReference type="CDD" id="cd02891">
    <property type="entry name" value="A2M_like"/>
    <property type="match status" value="1"/>
</dbReference>
<keyword evidence="4" id="KW-1134">Transmembrane beta strand</keyword>
<dbReference type="InterPro" id="IPR002890">
    <property type="entry name" value="MG2"/>
</dbReference>
<dbReference type="PANTHER" id="PTHR11412:SF136">
    <property type="entry name" value="CD109 ANTIGEN"/>
    <property type="match status" value="1"/>
</dbReference>
<dbReference type="SUPFAM" id="SSF48239">
    <property type="entry name" value="Terpenoid cyclases/Protein prenyltransferases"/>
    <property type="match status" value="1"/>
</dbReference>
<dbReference type="RefSeq" id="WP_121917463.1">
    <property type="nucleotide sequence ID" value="NZ_REFV01000008.1"/>
</dbReference>
<dbReference type="SUPFAM" id="SSF49410">
    <property type="entry name" value="Alpha-macroglobulin receptor domain"/>
    <property type="match status" value="1"/>
</dbReference>
<dbReference type="GO" id="GO:0009279">
    <property type="term" value="C:cell outer membrane"/>
    <property type="evidence" value="ECO:0007669"/>
    <property type="project" value="UniProtKB-SubCell"/>
</dbReference>
<dbReference type="Gene3D" id="2.170.130.10">
    <property type="entry name" value="TonB-dependent receptor, plug domain"/>
    <property type="match status" value="1"/>
</dbReference>
<evidence type="ECO:0000259" key="6">
    <source>
        <dbReference type="SMART" id="SM01360"/>
    </source>
</evidence>
<evidence type="ECO:0000313" key="7">
    <source>
        <dbReference type="EMBL" id="RMB58539.1"/>
    </source>
</evidence>
<dbReference type="InterPro" id="IPR037066">
    <property type="entry name" value="Plug_dom_sf"/>
</dbReference>
<evidence type="ECO:0000256" key="1">
    <source>
        <dbReference type="ARBA" id="ARBA00010556"/>
    </source>
</evidence>
<dbReference type="Pfam" id="PF07715">
    <property type="entry name" value="Plug"/>
    <property type="match status" value="1"/>
</dbReference>
<dbReference type="GO" id="GO:0005615">
    <property type="term" value="C:extracellular space"/>
    <property type="evidence" value="ECO:0007669"/>
    <property type="project" value="InterPro"/>
</dbReference>
<dbReference type="InterPro" id="IPR008930">
    <property type="entry name" value="Terpenoid_cyclase/PrenylTrfase"/>
</dbReference>
<comment type="caution">
    <text evidence="7">The sequence shown here is derived from an EMBL/GenBank/DDBJ whole genome shotgun (WGS) entry which is preliminary data.</text>
</comment>
<dbReference type="InterPro" id="IPR050473">
    <property type="entry name" value="A2M/Complement_sys"/>
</dbReference>
<keyword evidence="3" id="KW-0882">Thioester bond</keyword>
<keyword evidence="8" id="KW-1185">Reference proteome</keyword>
<dbReference type="InterPro" id="IPR036595">
    <property type="entry name" value="A-macroglobulin_rcpt-bd_sf"/>
</dbReference>
<dbReference type="Pfam" id="PF01835">
    <property type="entry name" value="MG2"/>
    <property type="match status" value="1"/>
</dbReference>
<comment type="similarity">
    <text evidence="1">Belongs to the protease inhibitor I39 (alpha-2-macroglobulin) family. Bacterial alpha-2-macroglobulin subfamily.</text>
</comment>
<dbReference type="GO" id="GO:0004866">
    <property type="term" value="F:endopeptidase inhibitor activity"/>
    <property type="evidence" value="ECO:0007669"/>
    <property type="project" value="InterPro"/>
</dbReference>
<dbReference type="InterPro" id="IPR047565">
    <property type="entry name" value="Alpha-macroglob_thiol-ester_cl"/>
</dbReference>
<dbReference type="Pfam" id="PF00207">
    <property type="entry name" value="A2M"/>
    <property type="match status" value="1"/>
</dbReference>
<comment type="similarity">
    <text evidence="4">Belongs to the TonB-dependent receptor family.</text>
</comment>
<evidence type="ECO:0000256" key="5">
    <source>
        <dbReference type="SAM" id="SignalP"/>
    </source>
</evidence>
<accession>A0A3M0GBV5</accession>
<dbReference type="EMBL" id="REFV01000008">
    <property type="protein sequence ID" value="RMB58539.1"/>
    <property type="molecule type" value="Genomic_DNA"/>
</dbReference>
<organism evidence="7 8">
    <name type="scientific">Dokdonia sinensis</name>
    <dbReference type="NCBI Taxonomy" id="2479847"/>
    <lineage>
        <taxon>Bacteria</taxon>
        <taxon>Pseudomonadati</taxon>
        <taxon>Bacteroidota</taxon>
        <taxon>Flavobacteriia</taxon>
        <taxon>Flavobacteriales</taxon>
        <taxon>Flavobacteriaceae</taxon>
        <taxon>Dokdonia</taxon>
    </lineage>
</organism>
<dbReference type="Gene3D" id="2.60.40.690">
    <property type="entry name" value="Alpha-macroglobulin, receptor-binding domain"/>
    <property type="match status" value="1"/>
</dbReference>
<dbReference type="Gene3D" id="1.50.10.20">
    <property type="match status" value="1"/>
</dbReference>
<dbReference type="Gene3D" id="2.60.40.1930">
    <property type="match status" value="1"/>
</dbReference>
<keyword evidence="4" id="KW-0812">Transmembrane</keyword>
<dbReference type="SUPFAM" id="SSF56935">
    <property type="entry name" value="Porins"/>
    <property type="match status" value="1"/>
</dbReference>
<evidence type="ECO:0000313" key="8">
    <source>
        <dbReference type="Proteomes" id="UP000281985"/>
    </source>
</evidence>
<dbReference type="PANTHER" id="PTHR11412">
    <property type="entry name" value="MACROGLOBULIN / COMPLEMENT"/>
    <property type="match status" value="1"/>
</dbReference>